<feature type="compositionally biased region" description="Polar residues" evidence="1">
    <location>
        <begin position="237"/>
        <end position="253"/>
    </location>
</feature>
<dbReference type="GeneID" id="28982483"/>
<feature type="compositionally biased region" description="Polar residues" evidence="1">
    <location>
        <begin position="1"/>
        <end position="17"/>
    </location>
</feature>
<evidence type="ECO:0000313" key="3">
    <source>
        <dbReference type="EMBL" id="KLT46023.1"/>
    </source>
</evidence>
<accession>A0A0J0XY95</accession>
<name>A0A0J0XY95_9TREE</name>
<evidence type="ECO:0000313" key="4">
    <source>
        <dbReference type="Proteomes" id="UP000053611"/>
    </source>
</evidence>
<keyword evidence="4" id="KW-1185">Reference proteome</keyword>
<dbReference type="InterPro" id="IPR036047">
    <property type="entry name" value="F-box-like_dom_sf"/>
</dbReference>
<evidence type="ECO:0000259" key="2">
    <source>
        <dbReference type="PROSITE" id="PS50181"/>
    </source>
</evidence>
<feature type="domain" description="F-box" evidence="2">
    <location>
        <begin position="83"/>
        <end position="129"/>
    </location>
</feature>
<feature type="compositionally biased region" description="Basic residues" evidence="1">
    <location>
        <begin position="268"/>
        <end position="278"/>
    </location>
</feature>
<dbReference type="PROSITE" id="PS50181">
    <property type="entry name" value="FBOX"/>
    <property type="match status" value="1"/>
</dbReference>
<feature type="compositionally biased region" description="Basic and acidic residues" evidence="1">
    <location>
        <begin position="254"/>
        <end position="264"/>
    </location>
</feature>
<dbReference type="EMBL" id="KQ087179">
    <property type="protein sequence ID" value="KLT46023.1"/>
    <property type="molecule type" value="Genomic_DNA"/>
</dbReference>
<dbReference type="OrthoDB" id="6419443at2759"/>
<dbReference type="RefSeq" id="XP_018282514.1">
    <property type="nucleotide sequence ID" value="XM_018421880.1"/>
</dbReference>
<feature type="compositionally biased region" description="Low complexity" evidence="1">
    <location>
        <begin position="32"/>
        <end position="41"/>
    </location>
</feature>
<dbReference type="Proteomes" id="UP000053611">
    <property type="component" value="Unassembled WGS sequence"/>
</dbReference>
<dbReference type="AlphaFoldDB" id="A0A0J0XY95"/>
<feature type="region of interest" description="Disordered" evidence="1">
    <location>
        <begin position="227"/>
        <end position="300"/>
    </location>
</feature>
<protein>
    <recommendedName>
        <fullName evidence="2">F-box domain-containing protein</fullName>
    </recommendedName>
</protein>
<dbReference type="SMART" id="SM00256">
    <property type="entry name" value="FBOX"/>
    <property type="match status" value="1"/>
</dbReference>
<gene>
    <name evidence="3" type="ORF">CC85DRAFT_282162</name>
</gene>
<dbReference type="Gene3D" id="1.20.1280.50">
    <property type="match status" value="1"/>
</dbReference>
<dbReference type="STRING" id="879819.A0A0J0XY95"/>
<dbReference type="InterPro" id="IPR001810">
    <property type="entry name" value="F-box_dom"/>
</dbReference>
<proteinExistence type="predicted"/>
<reference evidence="3 4" key="1">
    <citation type="submission" date="2015-03" db="EMBL/GenBank/DDBJ databases">
        <title>Genomics and transcriptomics of the oil-accumulating basidiomycete yeast T. oleaginosus allow insights into substrate utilization and the diverse evolutionary trajectories of mating systems in fungi.</title>
        <authorList>
            <consortium name="DOE Joint Genome Institute"/>
            <person name="Kourist R."/>
            <person name="Kracht O."/>
            <person name="Bracharz F."/>
            <person name="Lipzen A."/>
            <person name="Nolan M."/>
            <person name="Ohm R."/>
            <person name="Grigoriev I."/>
            <person name="Sun S."/>
            <person name="Heitman J."/>
            <person name="Bruck T."/>
            <person name="Nowrousian M."/>
        </authorList>
    </citation>
    <scope>NUCLEOTIDE SEQUENCE [LARGE SCALE GENOMIC DNA]</scope>
    <source>
        <strain evidence="3 4">IBC0246</strain>
    </source>
</reference>
<dbReference type="Pfam" id="PF12937">
    <property type="entry name" value="F-box-like"/>
    <property type="match status" value="1"/>
</dbReference>
<dbReference type="SUPFAM" id="SSF81383">
    <property type="entry name" value="F-box domain"/>
    <property type="match status" value="1"/>
</dbReference>
<organism evidence="3 4">
    <name type="scientific">Cutaneotrichosporon oleaginosum</name>
    <dbReference type="NCBI Taxonomy" id="879819"/>
    <lineage>
        <taxon>Eukaryota</taxon>
        <taxon>Fungi</taxon>
        <taxon>Dikarya</taxon>
        <taxon>Basidiomycota</taxon>
        <taxon>Agaricomycotina</taxon>
        <taxon>Tremellomycetes</taxon>
        <taxon>Trichosporonales</taxon>
        <taxon>Trichosporonaceae</taxon>
        <taxon>Cutaneotrichosporon</taxon>
    </lineage>
</organism>
<sequence>MSTTTSLLHTALQNLHVAQQVAHPSHTPRPPSSRSSPPTSRRNGDSSDDDEYVPVGHGTAPGTPIPGKGMVLGQRIKKDNGARDPLRNFPTHVAVRIFLQLDIRSLARCDRVCKRWHKSSTLNYIWFLQNRALQLPSLPSATGGKTRKLDDGTEFFDPYDKGTKLSSLPPVAVPTSNQTQWSKAESKRAWKSVFHTSLARKNADGEEDHPYHVDVDSLHTSGYSTPARHSHAGMGSGNATRWSDNSGAGSMTPTERKIAAREGYKALGGRKSRTKRRMGGTGARKAPDIEDDDPRFTAPW</sequence>
<feature type="region of interest" description="Disordered" evidence="1">
    <location>
        <begin position="1"/>
        <end position="71"/>
    </location>
</feature>
<dbReference type="CDD" id="cd09917">
    <property type="entry name" value="F-box_SF"/>
    <property type="match status" value="1"/>
</dbReference>
<evidence type="ECO:0000256" key="1">
    <source>
        <dbReference type="SAM" id="MobiDB-lite"/>
    </source>
</evidence>